<dbReference type="InterPro" id="IPR036249">
    <property type="entry name" value="Thioredoxin-like_sf"/>
</dbReference>
<dbReference type="Pfam" id="PF13098">
    <property type="entry name" value="Thioredoxin_2"/>
    <property type="match status" value="1"/>
</dbReference>
<dbReference type="RefSeq" id="WP_353545857.1">
    <property type="nucleotide sequence ID" value="NZ_JAGKSB010000002.1"/>
</dbReference>
<keyword evidence="1" id="KW-0676">Redox-active center</keyword>
<accession>A0A8T4H6G1</accession>
<evidence type="ECO:0000313" key="4">
    <source>
        <dbReference type="Proteomes" id="UP000679691"/>
    </source>
</evidence>
<protein>
    <submittedName>
        <fullName evidence="3">Thioredoxin family protein</fullName>
    </submittedName>
</protein>
<dbReference type="EMBL" id="JAGKSB010000002">
    <property type="protein sequence ID" value="MBP3942374.1"/>
    <property type="molecule type" value="Genomic_DNA"/>
</dbReference>
<organism evidence="3 4">
    <name type="scientific">Rhinopithecimicrobium faecis</name>
    <dbReference type="NCBI Taxonomy" id="2820698"/>
    <lineage>
        <taxon>Bacteria</taxon>
        <taxon>Pseudomonadati</taxon>
        <taxon>Bacteroidota</taxon>
        <taxon>Sphingobacteriia</taxon>
        <taxon>Sphingobacteriales</taxon>
        <taxon>Sphingobacteriaceae</taxon>
        <taxon>Rhinopithecimicrobium</taxon>
    </lineage>
</organism>
<keyword evidence="4" id="KW-1185">Reference proteome</keyword>
<dbReference type="PROSITE" id="PS00194">
    <property type="entry name" value="THIOREDOXIN_1"/>
    <property type="match status" value="1"/>
</dbReference>
<sequence>MKKFLLIGFLILLRLSVQAQEINWLSFPALADSLASNPKPILIFFHTDWCGYCRKMEKEVFTKPAIIASINANYYAVKFDGESKESFVFDGQLLKNPYPKRKNSLHEITLLLARRGNTSAAQKPIVTFPTTLIFNSEFILQEKSYNYLSEKQLHKLLSRPSKVD</sequence>
<gene>
    <name evidence="3" type="ORF">J5U18_02155</name>
</gene>
<dbReference type="Gene3D" id="3.40.30.10">
    <property type="entry name" value="Glutaredoxin"/>
    <property type="match status" value="1"/>
</dbReference>
<dbReference type="AlphaFoldDB" id="A0A8T4H6G1"/>
<evidence type="ECO:0000259" key="2">
    <source>
        <dbReference type="Pfam" id="PF13098"/>
    </source>
</evidence>
<name>A0A8T4H6G1_9SPHI</name>
<dbReference type="Proteomes" id="UP000679691">
    <property type="component" value="Unassembled WGS sequence"/>
</dbReference>
<dbReference type="InterPro" id="IPR012336">
    <property type="entry name" value="Thioredoxin-like_fold"/>
</dbReference>
<dbReference type="SUPFAM" id="SSF52833">
    <property type="entry name" value="Thioredoxin-like"/>
    <property type="match status" value="1"/>
</dbReference>
<dbReference type="InterPro" id="IPR017937">
    <property type="entry name" value="Thioredoxin_CS"/>
</dbReference>
<comment type="caution">
    <text evidence="3">The sequence shown here is derived from an EMBL/GenBank/DDBJ whole genome shotgun (WGS) entry which is preliminary data.</text>
</comment>
<evidence type="ECO:0000313" key="3">
    <source>
        <dbReference type="EMBL" id="MBP3942374.1"/>
    </source>
</evidence>
<feature type="domain" description="Thioredoxin-like fold" evidence="2">
    <location>
        <begin position="36"/>
        <end position="157"/>
    </location>
</feature>
<evidence type="ECO:0000256" key="1">
    <source>
        <dbReference type="ARBA" id="ARBA00023284"/>
    </source>
</evidence>
<proteinExistence type="predicted"/>
<reference evidence="3" key="1">
    <citation type="submission" date="2021-03" db="EMBL/GenBank/DDBJ databases">
        <authorList>
            <person name="Lu T."/>
            <person name="Wang Q."/>
            <person name="Han X."/>
        </authorList>
    </citation>
    <scope>NUCLEOTIDE SEQUENCE</scope>
    <source>
        <strain evidence="3">WQ 2009</strain>
    </source>
</reference>